<keyword evidence="9" id="KW-1185">Reference proteome</keyword>
<dbReference type="Pfam" id="PF00254">
    <property type="entry name" value="FKBP_C"/>
    <property type="match status" value="1"/>
</dbReference>
<keyword evidence="4 5" id="KW-0413">Isomerase</keyword>
<sequence length="159" mass="17521">MKPVVRILSICLLFLITACIKNKDGALIMADPKAESSIQAYLRQHNDSAIRDISGIYYRILEPGDGEHFCKPTSIPSIIYTSKLLNGQIVGSSFAPTDFDRRELKNHIPGWQIGLYKISKGGKIRLYIPPELAYGNVGVAGVIPPNAILISEIELVKID</sequence>
<dbReference type="InterPro" id="IPR046357">
    <property type="entry name" value="PPIase_dom_sf"/>
</dbReference>
<comment type="similarity">
    <text evidence="2 6">Belongs to the FKBP-type PPIase family.</text>
</comment>
<dbReference type="RefSeq" id="WP_168927831.1">
    <property type="nucleotide sequence ID" value="NZ_BKAT01000015.1"/>
</dbReference>
<gene>
    <name evidence="8" type="ORF">SAMN05660909_00166</name>
</gene>
<evidence type="ECO:0000313" key="9">
    <source>
        <dbReference type="Proteomes" id="UP000199656"/>
    </source>
</evidence>
<keyword evidence="3 5" id="KW-0697">Rotamase</keyword>
<dbReference type="EC" id="5.2.1.8" evidence="6"/>
<evidence type="ECO:0000259" key="7">
    <source>
        <dbReference type="PROSITE" id="PS50059"/>
    </source>
</evidence>
<accession>A0A1H3X040</accession>
<comment type="catalytic activity">
    <reaction evidence="1 5 6">
        <text>[protein]-peptidylproline (omega=180) = [protein]-peptidylproline (omega=0)</text>
        <dbReference type="Rhea" id="RHEA:16237"/>
        <dbReference type="Rhea" id="RHEA-COMP:10747"/>
        <dbReference type="Rhea" id="RHEA-COMP:10748"/>
        <dbReference type="ChEBI" id="CHEBI:83833"/>
        <dbReference type="ChEBI" id="CHEBI:83834"/>
        <dbReference type="EC" id="5.2.1.8"/>
    </reaction>
</comment>
<evidence type="ECO:0000313" key="8">
    <source>
        <dbReference type="EMBL" id="SDZ92321.1"/>
    </source>
</evidence>
<evidence type="ECO:0000256" key="5">
    <source>
        <dbReference type="PROSITE-ProRule" id="PRU00277"/>
    </source>
</evidence>
<name>A0A1H3X040_9BACT</name>
<dbReference type="AlphaFoldDB" id="A0A1H3X040"/>
<proteinExistence type="inferred from homology"/>
<dbReference type="InterPro" id="IPR001179">
    <property type="entry name" value="PPIase_FKBP_dom"/>
</dbReference>
<dbReference type="STRING" id="408074.SAMN05660909_00166"/>
<dbReference type="Gene3D" id="3.10.50.40">
    <property type="match status" value="1"/>
</dbReference>
<reference evidence="9" key="1">
    <citation type="submission" date="2016-10" db="EMBL/GenBank/DDBJ databases">
        <authorList>
            <person name="Varghese N."/>
            <person name="Submissions S."/>
        </authorList>
    </citation>
    <scope>NUCLEOTIDE SEQUENCE [LARGE SCALE GENOMIC DNA]</scope>
    <source>
        <strain evidence="9">DSM 23920</strain>
    </source>
</reference>
<dbReference type="SUPFAM" id="SSF54534">
    <property type="entry name" value="FKBP-like"/>
    <property type="match status" value="1"/>
</dbReference>
<dbReference type="PANTHER" id="PTHR43811">
    <property type="entry name" value="FKBP-TYPE PEPTIDYL-PROLYL CIS-TRANS ISOMERASE FKPA"/>
    <property type="match status" value="1"/>
</dbReference>
<evidence type="ECO:0000256" key="4">
    <source>
        <dbReference type="ARBA" id="ARBA00023235"/>
    </source>
</evidence>
<organism evidence="8 9">
    <name type="scientific">Chitinophaga terrae</name>
    <name type="common">ex Kim and Jung 2007</name>
    <dbReference type="NCBI Taxonomy" id="408074"/>
    <lineage>
        <taxon>Bacteria</taxon>
        <taxon>Pseudomonadati</taxon>
        <taxon>Bacteroidota</taxon>
        <taxon>Chitinophagia</taxon>
        <taxon>Chitinophagales</taxon>
        <taxon>Chitinophagaceae</taxon>
        <taxon>Chitinophaga</taxon>
    </lineage>
</organism>
<dbReference type="PROSITE" id="PS51257">
    <property type="entry name" value="PROKAR_LIPOPROTEIN"/>
    <property type="match status" value="1"/>
</dbReference>
<dbReference type="PANTHER" id="PTHR43811:SF19">
    <property type="entry name" value="39 KDA FK506-BINDING NUCLEAR PROTEIN"/>
    <property type="match status" value="1"/>
</dbReference>
<feature type="domain" description="PPIase FKBP-type" evidence="7">
    <location>
        <begin position="73"/>
        <end position="159"/>
    </location>
</feature>
<protein>
    <recommendedName>
        <fullName evidence="6">Peptidyl-prolyl cis-trans isomerase</fullName>
        <ecNumber evidence="6">5.2.1.8</ecNumber>
    </recommendedName>
</protein>
<dbReference type="EMBL" id="FNRL01000001">
    <property type="protein sequence ID" value="SDZ92321.1"/>
    <property type="molecule type" value="Genomic_DNA"/>
</dbReference>
<dbReference type="Proteomes" id="UP000199656">
    <property type="component" value="Unassembled WGS sequence"/>
</dbReference>
<evidence type="ECO:0000256" key="6">
    <source>
        <dbReference type="RuleBase" id="RU003915"/>
    </source>
</evidence>
<dbReference type="GO" id="GO:0003755">
    <property type="term" value="F:peptidyl-prolyl cis-trans isomerase activity"/>
    <property type="evidence" value="ECO:0007669"/>
    <property type="project" value="UniProtKB-UniRule"/>
</dbReference>
<dbReference type="PROSITE" id="PS50059">
    <property type="entry name" value="FKBP_PPIASE"/>
    <property type="match status" value="1"/>
</dbReference>
<evidence type="ECO:0000256" key="3">
    <source>
        <dbReference type="ARBA" id="ARBA00023110"/>
    </source>
</evidence>
<evidence type="ECO:0000256" key="1">
    <source>
        <dbReference type="ARBA" id="ARBA00000971"/>
    </source>
</evidence>
<evidence type="ECO:0000256" key="2">
    <source>
        <dbReference type="ARBA" id="ARBA00006577"/>
    </source>
</evidence>